<feature type="domain" description="HTH tetR-type" evidence="5">
    <location>
        <begin position="12"/>
        <end position="72"/>
    </location>
</feature>
<dbReference type="PANTHER" id="PTHR30055:SF234">
    <property type="entry name" value="HTH-TYPE TRANSCRIPTIONAL REGULATOR BETI"/>
    <property type="match status" value="1"/>
</dbReference>
<evidence type="ECO:0000256" key="3">
    <source>
        <dbReference type="ARBA" id="ARBA00023163"/>
    </source>
</evidence>
<feature type="DNA-binding region" description="H-T-H motif" evidence="4">
    <location>
        <begin position="35"/>
        <end position="54"/>
    </location>
</feature>
<evidence type="ECO:0000259" key="5">
    <source>
        <dbReference type="PROSITE" id="PS50977"/>
    </source>
</evidence>
<dbReference type="InterPro" id="IPR009057">
    <property type="entry name" value="Homeodomain-like_sf"/>
</dbReference>
<proteinExistence type="predicted"/>
<keyword evidence="3" id="KW-0804">Transcription</keyword>
<dbReference type="PROSITE" id="PS50977">
    <property type="entry name" value="HTH_TETR_2"/>
    <property type="match status" value="1"/>
</dbReference>
<name>A0ABV9D7U1_9MICO</name>
<dbReference type="RefSeq" id="WP_206515618.1">
    <property type="nucleotide sequence ID" value="NZ_CP033325.1"/>
</dbReference>
<comment type="caution">
    <text evidence="6">The sequence shown here is derived from an EMBL/GenBank/DDBJ whole genome shotgun (WGS) entry which is preliminary data.</text>
</comment>
<dbReference type="InterPro" id="IPR001647">
    <property type="entry name" value="HTH_TetR"/>
</dbReference>
<dbReference type="InterPro" id="IPR050109">
    <property type="entry name" value="HTH-type_TetR-like_transc_reg"/>
</dbReference>
<dbReference type="PANTHER" id="PTHR30055">
    <property type="entry name" value="HTH-TYPE TRANSCRIPTIONAL REGULATOR RUTR"/>
    <property type="match status" value="1"/>
</dbReference>
<evidence type="ECO:0000256" key="4">
    <source>
        <dbReference type="PROSITE-ProRule" id="PRU00335"/>
    </source>
</evidence>
<evidence type="ECO:0000256" key="2">
    <source>
        <dbReference type="ARBA" id="ARBA00023125"/>
    </source>
</evidence>
<gene>
    <name evidence="6" type="ORF">ACFO3F_02415</name>
</gene>
<protein>
    <submittedName>
        <fullName evidence="6">TetR/AcrR family transcriptional regulator</fullName>
    </submittedName>
</protein>
<evidence type="ECO:0000313" key="6">
    <source>
        <dbReference type="EMBL" id="MFC4554089.1"/>
    </source>
</evidence>
<dbReference type="SUPFAM" id="SSF46689">
    <property type="entry name" value="Homeodomain-like"/>
    <property type="match status" value="1"/>
</dbReference>
<dbReference type="EMBL" id="JBHSGF010000001">
    <property type="protein sequence ID" value="MFC4554089.1"/>
    <property type="molecule type" value="Genomic_DNA"/>
</dbReference>
<keyword evidence="1" id="KW-0805">Transcription regulation</keyword>
<reference evidence="7" key="1">
    <citation type="journal article" date="2019" name="Int. J. Syst. Evol. Microbiol.">
        <title>The Global Catalogue of Microorganisms (GCM) 10K type strain sequencing project: providing services to taxonomists for standard genome sequencing and annotation.</title>
        <authorList>
            <consortium name="The Broad Institute Genomics Platform"/>
            <consortium name="The Broad Institute Genome Sequencing Center for Infectious Disease"/>
            <person name="Wu L."/>
            <person name="Ma J."/>
        </authorList>
    </citation>
    <scope>NUCLEOTIDE SEQUENCE [LARGE SCALE GENOMIC DNA]</scope>
    <source>
        <strain evidence="7">JCM 3369</strain>
    </source>
</reference>
<organism evidence="6 7">
    <name type="scientific">Georgenia faecalis</name>
    <dbReference type="NCBI Taxonomy" id="2483799"/>
    <lineage>
        <taxon>Bacteria</taxon>
        <taxon>Bacillati</taxon>
        <taxon>Actinomycetota</taxon>
        <taxon>Actinomycetes</taxon>
        <taxon>Micrococcales</taxon>
        <taxon>Bogoriellaceae</taxon>
        <taxon>Georgenia</taxon>
    </lineage>
</organism>
<keyword evidence="7" id="KW-1185">Reference proteome</keyword>
<keyword evidence="2 4" id="KW-0238">DNA-binding</keyword>
<dbReference type="Gene3D" id="1.10.357.10">
    <property type="entry name" value="Tetracycline Repressor, domain 2"/>
    <property type="match status" value="1"/>
</dbReference>
<accession>A0ABV9D7U1</accession>
<sequence>MSNAGTAGTGAPGPRRRLLDATIELMAREGSGGWTLRRLAQALGTSHRMVIYHFGSLDGLLVAVVEEVERLQRARRAELASDNPDPVAAARAMWRELASPSAAPHERLFFQLYVAGLQGRGAAAALPKASVEEWLEPLTAMFAATTSTPEEAALDARLGLAVVRGLLLDQLATGDRHAVAAAHERYLALYAARLETDRS</sequence>
<evidence type="ECO:0000313" key="7">
    <source>
        <dbReference type="Proteomes" id="UP001595955"/>
    </source>
</evidence>
<dbReference type="Proteomes" id="UP001595955">
    <property type="component" value="Unassembled WGS sequence"/>
</dbReference>
<evidence type="ECO:0000256" key="1">
    <source>
        <dbReference type="ARBA" id="ARBA00023015"/>
    </source>
</evidence>
<dbReference type="Pfam" id="PF00440">
    <property type="entry name" value="TetR_N"/>
    <property type="match status" value="1"/>
</dbReference>